<accession>A0A556MQR8</accession>
<evidence type="ECO:0008006" key="3">
    <source>
        <dbReference type="Google" id="ProtNLM"/>
    </source>
</evidence>
<proteinExistence type="predicted"/>
<dbReference type="Proteomes" id="UP000316008">
    <property type="component" value="Unassembled WGS sequence"/>
</dbReference>
<dbReference type="AlphaFoldDB" id="A0A556MQR8"/>
<name>A0A556MQR8_9FLAO</name>
<comment type="caution">
    <text evidence="1">The sequence shown here is derived from an EMBL/GenBank/DDBJ whole genome shotgun (WGS) entry which is preliminary data.</text>
</comment>
<organism evidence="1 2">
    <name type="scientific">Fluviicola chungangensis</name>
    <dbReference type="NCBI Taxonomy" id="2597671"/>
    <lineage>
        <taxon>Bacteria</taxon>
        <taxon>Pseudomonadati</taxon>
        <taxon>Bacteroidota</taxon>
        <taxon>Flavobacteriia</taxon>
        <taxon>Flavobacteriales</taxon>
        <taxon>Crocinitomicaceae</taxon>
        <taxon>Fluviicola</taxon>
    </lineage>
</organism>
<evidence type="ECO:0000313" key="2">
    <source>
        <dbReference type="Proteomes" id="UP000316008"/>
    </source>
</evidence>
<reference evidence="1 2" key="1">
    <citation type="submission" date="2019-07" db="EMBL/GenBank/DDBJ databases">
        <authorList>
            <person name="Huq M.A."/>
        </authorList>
    </citation>
    <scope>NUCLEOTIDE SEQUENCE [LARGE SCALE GENOMIC DNA]</scope>
    <source>
        <strain evidence="1 2">MAH-3</strain>
    </source>
</reference>
<gene>
    <name evidence="1" type="ORF">FO442_10890</name>
</gene>
<dbReference type="RefSeq" id="WP_144333222.1">
    <property type="nucleotide sequence ID" value="NZ_VLPL01000005.1"/>
</dbReference>
<dbReference type="OrthoDB" id="1064164at2"/>
<evidence type="ECO:0000313" key="1">
    <source>
        <dbReference type="EMBL" id="TSJ42267.1"/>
    </source>
</evidence>
<sequence>MITRIYVLESLTNERQTGTELYNDTISKYCQFYAPDLLHSLTTINSKIDLLDVLKTIENEVQDDDEVILHIEAHGATDKTSMVLSNGDTISWKELEACLMLINLKTKNKLHLHLATCFGMHVALEIGKTLNKTAPYKSFMASLYALNNSDIIADNNLLYEEIIKKREIYSAFVAFNKSSPSTTMRIKDVETVLGEVIRFQVARFLVMDPLFDVVLFYNGSYNLNMNYSKFNTFETIEEKCNYVFESLATNYFPN</sequence>
<protein>
    <recommendedName>
        <fullName evidence="3">CHAT domain-containing protein</fullName>
    </recommendedName>
</protein>
<keyword evidence="2" id="KW-1185">Reference proteome</keyword>
<dbReference type="EMBL" id="VLPL01000005">
    <property type="protein sequence ID" value="TSJ42267.1"/>
    <property type="molecule type" value="Genomic_DNA"/>
</dbReference>